<keyword evidence="4" id="KW-1185">Reference proteome</keyword>
<reference evidence="3 4" key="1">
    <citation type="journal article" date="2017" name="Nat. Commun.">
        <title>Genome assembly with in vitro proximity ligation data and whole-genome triplication in lettuce.</title>
        <authorList>
            <person name="Reyes-Chin-Wo S."/>
            <person name="Wang Z."/>
            <person name="Yang X."/>
            <person name="Kozik A."/>
            <person name="Arikit S."/>
            <person name="Song C."/>
            <person name="Xia L."/>
            <person name="Froenicke L."/>
            <person name="Lavelle D.O."/>
            <person name="Truco M.J."/>
            <person name="Xia R."/>
            <person name="Zhu S."/>
            <person name="Xu C."/>
            <person name="Xu H."/>
            <person name="Xu X."/>
            <person name="Cox K."/>
            <person name="Korf I."/>
            <person name="Meyers B.C."/>
            <person name="Michelmore R.W."/>
        </authorList>
    </citation>
    <scope>NUCLEOTIDE SEQUENCE [LARGE SCALE GENOMIC DNA]</scope>
    <source>
        <strain evidence="4">cv. Salinas</strain>
        <tissue evidence="3">Seedlings</tissue>
    </source>
</reference>
<evidence type="ECO:0000313" key="4">
    <source>
        <dbReference type="Proteomes" id="UP000235145"/>
    </source>
</evidence>
<sequence>MAIVFQALRRLKGSSNRKEKMLAETKIMCMMKNRRPFRGKQGFENLAHARGEGASSSSGNKQPNSSGMSDYGLNGIPSTDNTSNNEDDSFDMFAEDDDKSTVDPSAGIGSTENDYVFDESSGYYYSISLGYYYDPSSRLYCSAASGQCDFDLEIKCGVHVTKKLVTMRSCHQGKAMEMELQHSGMELESQVSPPAVRGTYGSFIQISTCLGLMGALLIGIPVKSISGW</sequence>
<evidence type="ECO:0000256" key="1">
    <source>
        <dbReference type="SAM" id="MobiDB-lite"/>
    </source>
</evidence>
<gene>
    <name evidence="3" type="ORF">LSAT_V11C500234490</name>
</gene>
<feature type="compositionally biased region" description="Low complexity" evidence="1">
    <location>
        <begin position="55"/>
        <end position="67"/>
    </location>
</feature>
<dbReference type="AlphaFoldDB" id="A0A9R1VA07"/>
<dbReference type="Proteomes" id="UP000235145">
    <property type="component" value="Unassembled WGS sequence"/>
</dbReference>
<organism evidence="3 4">
    <name type="scientific">Lactuca sativa</name>
    <name type="common">Garden lettuce</name>
    <dbReference type="NCBI Taxonomy" id="4236"/>
    <lineage>
        <taxon>Eukaryota</taxon>
        <taxon>Viridiplantae</taxon>
        <taxon>Streptophyta</taxon>
        <taxon>Embryophyta</taxon>
        <taxon>Tracheophyta</taxon>
        <taxon>Spermatophyta</taxon>
        <taxon>Magnoliopsida</taxon>
        <taxon>eudicotyledons</taxon>
        <taxon>Gunneridae</taxon>
        <taxon>Pentapetalae</taxon>
        <taxon>asterids</taxon>
        <taxon>campanulids</taxon>
        <taxon>Asterales</taxon>
        <taxon>Asteraceae</taxon>
        <taxon>Cichorioideae</taxon>
        <taxon>Cichorieae</taxon>
        <taxon>Lactucinae</taxon>
        <taxon>Lactuca</taxon>
    </lineage>
</organism>
<dbReference type="InterPro" id="IPR039905">
    <property type="entry name" value="CD2BP2/Lin1"/>
</dbReference>
<dbReference type="InterPro" id="IPR041591">
    <property type="entry name" value="OCRE"/>
</dbReference>
<feature type="compositionally biased region" description="Acidic residues" evidence="1">
    <location>
        <begin position="85"/>
        <end position="98"/>
    </location>
</feature>
<dbReference type="PANTHER" id="PTHR13138">
    <property type="entry name" value="PROTEIN LIN1"/>
    <property type="match status" value="1"/>
</dbReference>
<dbReference type="EMBL" id="NBSK02000005">
    <property type="protein sequence ID" value="KAJ0203167.1"/>
    <property type="molecule type" value="Genomic_DNA"/>
</dbReference>
<protein>
    <recommendedName>
        <fullName evidence="2">OCRE domain-containing protein</fullName>
    </recommendedName>
</protein>
<evidence type="ECO:0000313" key="3">
    <source>
        <dbReference type="EMBL" id="KAJ0203167.1"/>
    </source>
</evidence>
<comment type="caution">
    <text evidence="3">The sequence shown here is derived from an EMBL/GenBank/DDBJ whole genome shotgun (WGS) entry which is preliminary data.</text>
</comment>
<accession>A0A9R1VA07</accession>
<feature type="region of interest" description="Disordered" evidence="1">
    <location>
        <begin position="50"/>
        <end position="109"/>
    </location>
</feature>
<proteinExistence type="predicted"/>
<dbReference type="Pfam" id="PF17780">
    <property type="entry name" value="OCRE"/>
    <property type="match status" value="1"/>
</dbReference>
<evidence type="ECO:0000259" key="2">
    <source>
        <dbReference type="Pfam" id="PF17780"/>
    </source>
</evidence>
<dbReference type="GO" id="GO:0005682">
    <property type="term" value="C:U5 snRNP"/>
    <property type="evidence" value="ECO:0007669"/>
    <property type="project" value="InterPro"/>
</dbReference>
<dbReference type="PANTHER" id="PTHR13138:SF3">
    <property type="entry name" value="CD2 ANTIGEN CYTOPLASMIC TAIL-BINDING PROTEIN 2"/>
    <property type="match status" value="1"/>
</dbReference>
<name>A0A9R1VA07_LACSA</name>
<feature type="domain" description="OCRE" evidence="2">
    <location>
        <begin position="112"/>
        <end position="147"/>
    </location>
</feature>